<feature type="transmembrane region" description="Helical" evidence="5">
    <location>
        <begin position="107"/>
        <end position="127"/>
    </location>
</feature>
<evidence type="ECO:0000259" key="6">
    <source>
        <dbReference type="Pfam" id="PF12430"/>
    </source>
</evidence>
<evidence type="ECO:0000256" key="5">
    <source>
        <dbReference type="SAM" id="Phobius"/>
    </source>
</evidence>
<evidence type="ECO:0000256" key="1">
    <source>
        <dbReference type="ARBA" id="ARBA00004141"/>
    </source>
</evidence>
<dbReference type="Pfam" id="PF12430">
    <property type="entry name" value="ABA_GPCR"/>
    <property type="match status" value="1"/>
</dbReference>
<dbReference type="Proteomes" id="UP001314263">
    <property type="component" value="Unassembled WGS sequence"/>
</dbReference>
<dbReference type="GO" id="GO:0016020">
    <property type="term" value="C:membrane"/>
    <property type="evidence" value="ECO:0007669"/>
    <property type="project" value="UniProtKB-SubCell"/>
</dbReference>
<dbReference type="GO" id="GO:0009737">
    <property type="term" value="P:response to abscisic acid"/>
    <property type="evidence" value="ECO:0007669"/>
    <property type="project" value="TreeGrafter"/>
</dbReference>
<dbReference type="EMBL" id="CAUYUE010000006">
    <property type="protein sequence ID" value="CAK0780176.1"/>
    <property type="molecule type" value="Genomic_DNA"/>
</dbReference>
<name>A0AAV1I5L8_9CHLO</name>
<sequence>MGLFDQFVVGGSLLVLFCTGWAFLDRGLIADHEEQDVIIQVLFSTVFAFSVNLLQLVIFEVLGALDYRTRWLNWRVDIISLLALLLVVLPFTHCYRLLVASRRVRKVYAALAAAIFLAGFLYGFWRVGSSWPGVPPAADGIFHLKQGISRLGVMGVALIAVISGYGSVELPYSYLSLFIRPVGRSEIALAESQMMQAMESAVRKKKQILLSEEELRQQRARAQAPEKPSLLRRVLQGVRRSGGAPALAQTLAALREEVAGLESLAKIMCIELLELRQERDRAVASRTVGGHATNLLGYCLSVFCIARMLFSVKALLFGEDFRTDPVSTAIAFCLRSFSRGHLVENLQMFSQYIVLAFIGCISVTSMRGFLRNMRKAFAAVSGSGSASLVLLLTELTGLYAISTVLLIRKQLPLKYRAIIAEAMDGELEFQFFHAWFNIVFLASAFLTLALFYAQHKRDRDADLPVYVLRRE</sequence>
<feature type="transmembrane region" description="Helical" evidence="5">
    <location>
        <begin position="432"/>
        <end position="453"/>
    </location>
</feature>
<feature type="transmembrane region" description="Helical" evidence="5">
    <location>
        <begin position="349"/>
        <end position="370"/>
    </location>
</feature>
<keyword evidence="4 5" id="KW-0472">Membrane</keyword>
<keyword evidence="3 5" id="KW-1133">Transmembrane helix</keyword>
<feature type="transmembrane region" description="Helical" evidence="5">
    <location>
        <begin position="6"/>
        <end position="24"/>
    </location>
</feature>
<evidence type="ECO:0000256" key="4">
    <source>
        <dbReference type="ARBA" id="ARBA00023136"/>
    </source>
</evidence>
<feature type="domain" description="Abscisic acid G-protein coupled receptor-like" evidence="6">
    <location>
        <begin position="285"/>
        <end position="456"/>
    </location>
</feature>
<evidence type="ECO:0000259" key="7">
    <source>
        <dbReference type="Pfam" id="PF12537"/>
    </source>
</evidence>
<dbReference type="InterPro" id="IPR025969">
    <property type="entry name" value="ABA_GPCR_dom"/>
</dbReference>
<evidence type="ECO:0000313" key="9">
    <source>
        <dbReference type="Proteomes" id="UP001314263"/>
    </source>
</evidence>
<keyword evidence="2 5" id="KW-0812">Transmembrane</keyword>
<dbReference type="InterPro" id="IPR022535">
    <property type="entry name" value="Golgi_pH-regulator_cons_dom"/>
</dbReference>
<dbReference type="InterPro" id="IPR015672">
    <property type="entry name" value="GPHR/GTG"/>
</dbReference>
<proteinExistence type="predicted"/>
<feature type="transmembrane region" description="Helical" evidence="5">
    <location>
        <begin position="147"/>
        <end position="168"/>
    </location>
</feature>
<feature type="transmembrane region" description="Helical" evidence="5">
    <location>
        <begin position="377"/>
        <end position="401"/>
    </location>
</feature>
<protein>
    <submittedName>
        <fullName evidence="8">Uncharacterized protein</fullName>
    </submittedName>
</protein>
<dbReference type="PANTHER" id="PTHR15948">
    <property type="entry name" value="G-PROTEIN COUPLED RECEPTOR 89-RELATED"/>
    <property type="match status" value="1"/>
</dbReference>
<evidence type="ECO:0000256" key="3">
    <source>
        <dbReference type="ARBA" id="ARBA00022989"/>
    </source>
</evidence>
<evidence type="ECO:0000313" key="8">
    <source>
        <dbReference type="EMBL" id="CAK0780176.1"/>
    </source>
</evidence>
<dbReference type="Pfam" id="PF12537">
    <property type="entry name" value="GPHR_N"/>
    <property type="match status" value="1"/>
</dbReference>
<gene>
    <name evidence="8" type="ORF">CVIRNUC_004958</name>
</gene>
<comment type="subcellular location">
    <subcellularLocation>
        <location evidence="1">Membrane</location>
        <topology evidence="1">Multi-pass membrane protein</topology>
    </subcellularLocation>
</comment>
<feature type="domain" description="Golgi pH regulator conserved" evidence="7">
    <location>
        <begin position="142"/>
        <end position="208"/>
    </location>
</feature>
<feature type="transmembrane region" description="Helical" evidence="5">
    <location>
        <begin position="78"/>
        <end position="95"/>
    </location>
</feature>
<dbReference type="PANTHER" id="PTHR15948:SF0">
    <property type="entry name" value="GOLGI PH REGULATOR A-RELATED"/>
    <property type="match status" value="1"/>
</dbReference>
<organism evidence="8 9">
    <name type="scientific">Coccomyxa viridis</name>
    <dbReference type="NCBI Taxonomy" id="1274662"/>
    <lineage>
        <taxon>Eukaryota</taxon>
        <taxon>Viridiplantae</taxon>
        <taxon>Chlorophyta</taxon>
        <taxon>core chlorophytes</taxon>
        <taxon>Trebouxiophyceae</taxon>
        <taxon>Trebouxiophyceae incertae sedis</taxon>
        <taxon>Coccomyxaceae</taxon>
        <taxon>Coccomyxa</taxon>
    </lineage>
</organism>
<feature type="transmembrane region" description="Helical" evidence="5">
    <location>
        <begin position="295"/>
        <end position="317"/>
    </location>
</feature>
<keyword evidence="9" id="KW-1185">Reference proteome</keyword>
<dbReference type="AlphaFoldDB" id="A0AAV1I5L8"/>
<reference evidence="8 9" key="1">
    <citation type="submission" date="2023-10" db="EMBL/GenBank/DDBJ databases">
        <authorList>
            <person name="Maclean D."/>
            <person name="Macfadyen A."/>
        </authorList>
    </citation>
    <scope>NUCLEOTIDE SEQUENCE [LARGE SCALE GENOMIC DNA]</scope>
</reference>
<dbReference type="GO" id="GO:0010427">
    <property type="term" value="F:abscisic acid binding"/>
    <property type="evidence" value="ECO:0007669"/>
    <property type="project" value="TreeGrafter"/>
</dbReference>
<comment type="caution">
    <text evidence="8">The sequence shown here is derived from an EMBL/GenBank/DDBJ whole genome shotgun (WGS) entry which is preliminary data.</text>
</comment>
<feature type="transmembrane region" description="Helical" evidence="5">
    <location>
        <begin position="36"/>
        <end position="58"/>
    </location>
</feature>
<accession>A0AAV1I5L8</accession>
<evidence type="ECO:0000256" key="2">
    <source>
        <dbReference type="ARBA" id="ARBA00022692"/>
    </source>
</evidence>